<dbReference type="InterPro" id="IPR002869">
    <property type="entry name" value="Pyrv_flavodox_OxRed_cen"/>
</dbReference>
<dbReference type="Proteomes" id="UP000005868">
    <property type="component" value="Chromosome"/>
</dbReference>
<evidence type="ECO:0000256" key="1">
    <source>
        <dbReference type="ARBA" id="ARBA00023002"/>
    </source>
</evidence>
<feature type="domain" description="Pyruvate/ketoisovalerate oxidoreductase catalytic" evidence="2">
    <location>
        <begin position="14"/>
        <end position="176"/>
    </location>
</feature>
<gene>
    <name evidence="3" type="ordered locus">Tlie_0885</name>
</gene>
<dbReference type="Gene3D" id="3.40.920.10">
    <property type="entry name" value="Pyruvate-ferredoxin oxidoreductase, PFOR, domain III"/>
    <property type="match status" value="1"/>
</dbReference>
<dbReference type="OrthoDB" id="9789125at2"/>
<organism evidence="3 4">
    <name type="scientific">Thermovirga lienii (strain ATCC BAA-1197 / DSM 17291 / Cas60314)</name>
    <dbReference type="NCBI Taxonomy" id="580340"/>
    <lineage>
        <taxon>Bacteria</taxon>
        <taxon>Thermotogati</taxon>
        <taxon>Synergistota</taxon>
        <taxon>Synergistia</taxon>
        <taxon>Synergistales</taxon>
        <taxon>Thermovirgaceae</taxon>
        <taxon>Thermovirga</taxon>
    </lineage>
</organism>
<keyword evidence="4" id="KW-1185">Reference proteome</keyword>
<keyword evidence="3" id="KW-0670">Pyruvate</keyword>
<dbReference type="EMBL" id="CP003096">
    <property type="protein sequence ID" value="AER66618.1"/>
    <property type="molecule type" value="Genomic_DNA"/>
</dbReference>
<accession>G7V9R8</accession>
<name>G7V9R8_THELD</name>
<reference evidence="4" key="1">
    <citation type="submission" date="2011-10" db="EMBL/GenBank/DDBJ databases">
        <title>The complete genome of chromosome of Thermovirga lienii DSM 17291.</title>
        <authorList>
            <consortium name="US DOE Joint Genome Institute (JGI-PGF)"/>
            <person name="Lucas S."/>
            <person name="Copeland A."/>
            <person name="Lapidus A."/>
            <person name="Glavina del Rio T."/>
            <person name="Dalin E."/>
            <person name="Tice H."/>
            <person name="Bruce D."/>
            <person name="Goodwin L."/>
            <person name="Pitluck S."/>
            <person name="Peters L."/>
            <person name="Mikhailova N."/>
            <person name="Saunders E."/>
            <person name="Kyrpides N."/>
            <person name="Mavromatis K."/>
            <person name="Ivanova N."/>
            <person name="Last F.I."/>
            <person name="Brettin T."/>
            <person name="Detter J.C."/>
            <person name="Han C."/>
            <person name="Larimer F."/>
            <person name="Land M."/>
            <person name="Hauser L."/>
            <person name="Markowitz V."/>
            <person name="Cheng J.-F."/>
            <person name="Hugenholtz P."/>
            <person name="Woyke T."/>
            <person name="Wu D."/>
            <person name="Spring S."/>
            <person name="Schroeder M."/>
            <person name="Brambilla E.-M."/>
            <person name="Klenk H.-P."/>
            <person name="Eisen J.A."/>
        </authorList>
    </citation>
    <scope>NUCLEOTIDE SEQUENCE [LARGE SCALE GENOMIC DNA]</scope>
    <source>
        <strain evidence="4">ATCC BAA-1197 / DSM 17291 / Cas60314</strain>
    </source>
</reference>
<evidence type="ECO:0000259" key="2">
    <source>
        <dbReference type="Pfam" id="PF01558"/>
    </source>
</evidence>
<dbReference type="HOGENOM" id="CLU_087284_0_1_0"/>
<dbReference type="PANTHER" id="PTHR42730">
    <property type="entry name" value="2-OXOGLUTARATE SYNTHASE SUBUNIT KORC"/>
    <property type="match status" value="1"/>
</dbReference>
<protein>
    <submittedName>
        <fullName evidence="3">Pyruvate/ketoisovalerate oxidoreductase, catalytic domain protein</fullName>
    </submittedName>
</protein>
<dbReference type="InterPro" id="IPR019752">
    <property type="entry name" value="Pyrv/ketoisovalerate_OxRed_cat"/>
</dbReference>
<keyword evidence="1" id="KW-0560">Oxidoreductase</keyword>
<dbReference type="STRING" id="580340.Tlie_0885"/>
<dbReference type="AlphaFoldDB" id="G7V9R8"/>
<evidence type="ECO:0000313" key="3">
    <source>
        <dbReference type="EMBL" id="AER66618.1"/>
    </source>
</evidence>
<dbReference type="KEGG" id="tli:Tlie_0885"/>
<evidence type="ECO:0000313" key="4">
    <source>
        <dbReference type="Proteomes" id="UP000005868"/>
    </source>
</evidence>
<dbReference type="SUPFAM" id="SSF53323">
    <property type="entry name" value="Pyruvate-ferredoxin oxidoreductase, PFOR, domain III"/>
    <property type="match status" value="1"/>
</dbReference>
<sequence length="189" mass="20252">MGGFYRSLIAAGFGGQGIMVLGQLVAYTAINEGRHVTWIPSYGPEMRGGTANCGVVVSDEEIASPVVAEADVAVIMNNPSLEKFKDKVKPGGLLIYNSDLVNYADPRTDITVLPVPAHSVALSLGSEKVSNIVVLGALVEASDIVSKDVCLETLKEKLGKRKPEFLPMNLEAYKKGQEIAREYLSKGKE</sequence>
<dbReference type="Pfam" id="PF01558">
    <property type="entry name" value="POR"/>
    <property type="match status" value="1"/>
</dbReference>
<proteinExistence type="predicted"/>
<dbReference type="eggNOG" id="COG1014">
    <property type="taxonomic scope" value="Bacteria"/>
</dbReference>
<dbReference type="GO" id="GO:0016903">
    <property type="term" value="F:oxidoreductase activity, acting on the aldehyde or oxo group of donors"/>
    <property type="evidence" value="ECO:0007669"/>
    <property type="project" value="InterPro"/>
</dbReference>
<dbReference type="PANTHER" id="PTHR42730:SF1">
    <property type="entry name" value="2-OXOGLUTARATE SYNTHASE SUBUNIT KORC"/>
    <property type="match status" value="1"/>
</dbReference>
<reference evidence="3 4" key="2">
    <citation type="journal article" date="2012" name="Stand. Genomic Sci.">
        <title>Genome sequence of the moderately thermophilic, amino-acid-degrading and sulfur-reducing bacterium Thermovirga lienii type strain (Cas60314(T)).</title>
        <authorList>
            <person name="Goker M."/>
            <person name="Saunders E."/>
            <person name="Lapidus A."/>
            <person name="Nolan M."/>
            <person name="Lucas S."/>
            <person name="Hammon N."/>
            <person name="Deshpande S."/>
            <person name="Cheng J.F."/>
            <person name="Han C."/>
            <person name="Tapia R."/>
            <person name="Goodwin L.A."/>
            <person name="Pitluck S."/>
            <person name="Liolios K."/>
            <person name="Mavromatis K."/>
            <person name="Pagani I."/>
            <person name="Ivanova N."/>
            <person name="Mikhailova N."/>
            <person name="Pati A."/>
            <person name="Chen A."/>
            <person name="Palaniappan K."/>
            <person name="Land M."/>
            <person name="Chang Y.J."/>
            <person name="Jeffries C.D."/>
            <person name="Brambilla E.M."/>
            <person name="Rohde M."/>
            <person name="Spring S."/>
            <person name="Detter J.C."/>
            <person name="Woyke T."/>
            <person name="Bristow J."/>
            <person name="Eisen J.A."/>
            <person name="Markowitz V."/>
            <person name="Hugenholtz P."/>
            <person name="Kyrpides N.C."/>
            <person name="Klenk H.P."/>
        </authorList>
    </citation>
    <scope>NUCLEOTIDE SEQUENCE [LARGE SCALE GENOMIC DNA]</scope>
    <source>
        <strain evidence="4">ATCC BAA-1197 / DSM 17291 / Cas60314</strain>
    </source>
</reference>
<dbReference type="InterPro" id="IPR052554">
    <property type="entry name" value="2-oxoglutarate_synth_KorC"/>
</dbReference>